<dbReference type="SUPFAM" id="SSF54631">
    <property type="entry name" value="CBS-domain pair"/>
    <property type="match status" value="1"/>
</dbReference>
<accession>A0ABQ5D249</accession>
<reference evidence="1" key="1">
    <citation type="journal article" date="2022" name="Int. J. Mol. Sci.">
        <title>Draft Genome of Tanacetum Coccineum: Genomic Comparison of Closely Related Tanacetum-Family Plants.</title>
        <authorList>
            <person name="Yamashiro T."/>
            <person name="Shiraishi A."/>
            <person name="Nakayama K."/>
            <person name="Satake H."/>
        </authorList>
    </citation>
    <scope>NUCLEOTIDE SEQUENCE</scope>
</reference>
<dbReference type="EMBL" id="BQNB010014874">
    <property type="protein sequence ID" value="GJT33386.1"/>
    <property type="molecule type" value="Genomic_DNA"/>
</dbReference>
<dbReference type="InterPro" id="IPR046342">
    <property type="entry name" value="CBS_dom_sf"/>
</dbReference>
<dbReference type="Gene3D" id="3.10.580.10">
    <property type="entry name" value="CBS-domain"/>
    <property type="match status" value="1"/>
</dbReference>
<evidence type="ECO:0000313" key="1">
    <source>
        <dbReference type="EMBL" id="GJT33386.1"/>
    </source>
</evidence>
<evidence type="ECO:0000313" key="2">
    <source>
        <dbReference type="Proteomes" id="UP001151760"/>
    </source>
</evidence>
<dbReference type="Proteomes" id="UP001151760">
    <property type="component" value="Unassembled WGS sequence"/>
</dbReference>
<gene>
    <name evidence="1" type="ORF">Tco_0923805</name>
</gene>
<protein>
    <submittedName>
        <fullName evidence="1">CBS domain-containing protein CBSCBSPB1-like protein</fullName>
    </submittedName>
</protein>
<comment type="caution">
    <text evidence="1">The sequence shown here is derived from an EMBL/GenBank/DDBJ whole genome shotgun (WGS) entry which is preliminary data.</text>
</comment>
<reference evidence="1" key="2">
    <citation type="submission" date="2022-01" db="EMBL/GenBank/DDBJ databases">
        <authorList>
            <person name="Yamashiro T."/>
            <person name="Shiraishi A."/>
            <person name="Satake H."/>
            <person name="Nakayama K."/>
        </authorList>
    </citation>
    <scope>NUCLEOTIDE SEQUENCE</scope>
</reference>
<sequence length="75" mass="8493">MFLDFFVNCSKRLLCGILTHQDIKTRVVACELDIENNPISAVMTKNPVLVTSDTHGKFRYLPVVEEEDVVVVLDI</sequence>
<name>A0ABQ5D249_9ASTR</name>
<proteinExistence type="predicted"/>
<keyword evidence="2" id="KW-1185">Reference proteome</keyword>
<organism evidence="1 2">
    <name type="scientific">Tanacetum coccineum</name>
    <dbReference type="NCBI Taxonomy" id="301880"/>
    <lineage>
        <taxon>Eukaryota</taxon>
        <taxon>Viridiplantae</taxon>
        <taxon>Streptophyta</taxon>
        <taxon>Embryophyta</taxon>
        <taxon>Tracheophyta</taxon>
        <taxon>Spermatophyta</taxon>
        <taxon>Magnoliopsida</taxon>
        <taxon>eudicotyledons</taxon>
        <taxon>Gunneridae</taxon>
        <taxon>Pentapetalae</taxon>
        <taxon>asterids</taxon>
        <taxon>campanulids</taxon>
        <taxon>Asterales</taxon>
        <taxon>Asteraceae</taxon>
        <taxon>Asteroideae</taxon>
        <taxon>Anthemideae</taxon>
        <taxon>Anthemidinae</taxon>
        <taxon>Tanacetum</taxon>
    </lineage>
</organism>